<proteinExistence type="predicted"/>
<protein>
    <submittedName>
        <fullName evidence="1">Uncharacterized protein</fullName>
    </submittedName>
</protein>
<sequence length="220" mass="24885">MPKTEAVVKTEQSGMVSRKKRFLNSEAGVSAFREVAGSLSDPEWRCGASLKSVSDHQLQYRFLEDKNWVRYFAHKDRFIQETNWSMHLVTYGSDSGSTCFFMPWPGDTKRSMRAEGVSSIACLAFEVFASYSGPASMVQNSQEFYLWQQSIAASTCGNYIHRLSILRPPVSPLEPEKRGEVVWRRWWLAGSVLFSSCSVPGSVTEVTRSNSVQTRVESER</sequence>
<dbReference type="Proteomes" id="UP000322234">
    <property type="component" value="Unassembled WGS sequence"/>
</dbReference>
<organism evidence="1 2">
    <name type="scientific">Bos mutus</name>
    <name type="common">wild yak</name>
    <dbReference type="NCBI Taxonomy" id="72004"/>
    <lineage>
        <taxon>Eukaryota</taxon>
        <taxon>Metazoa</taxon>
        <taxon>Chordata</taxon>
        <taxon>Craniata</taxon>
        <taxon>Vertebrata</taxon>
        <taxon>Euteleostomi</taxon>
        <taxon>Mammalia</taxon>
        <taxon>Eutheria</taxon>
        <taxon>Laurasiatheria</taxon>
        <taxon>Artiodactyla</taxon>
        <taxon>Ruminantia</taxon>
        <taxon>Pecora</taxon>
        <taxon>Bovidae</taxon>
        <taxon>Bovinae</taxon>
        <taxon>Bos</taxon>
    </lineage>
</organism>
<reference evidence="1" key="1">
    <citation type="submission" date="2019-10" db="EMBL/GenBank/DDBJ databases">
        <title>The sequence and de novo assembly of the wild yak genome.</title>
        <authorList>
            <person name="Liu Y."/>
        </authorList>
    </citation>
    <scope>NUCLEOTIDE SEQUENCE [LARGE SCALE GENOMIC DNA]</scope>
    <source>
        <strain evidence="1">WY2019</strain>
    </source>
</reference>
<keyword evidence="2" id="KW-1185">Reference proteome</keyword>
<dbReference type="EMBL" id="VBQZ03000175">
    <property type="protein sequence ID" value="MXQ96874.1"/>
    <property type="molecule type" value="Genomic_DNA"/>
</dbReference>
<gene>
    <name evidence="1" type="ORF">E5288_WYG009947</name>
</gene>
<evidence type="ECO:0000313" key="2">
    <source>
        <dbReference type="Proteomes" id="UP000322234"/>
    </source>
</evidence>
<comment type="caution">
    <text evidence="1">The sequence shown here is derived from an EMBL/GenBank/DDBJ whole genome shotgun (WGS) entry which is preliminary data.</text>
</comment>
<dbReference type="AlphaFoldDB" id="A0A6B0SA43"/>
<name>A0A6B0SA43_9CETA</name>
<evidence type="ECO:0000313" key="1">
    <source>
        <dbReference type="EMBL" id="MXQ96874.1"/>
    </source>
</evidence>
<accession>A0A6B0SA43</accession>